<feature type="domain" description="CMP/dCMP-type deaminase" evidence="1">
    <location>
        <begin position="12"/>
        <end position="129"/>
    </location>
</feature>
<dbReference type="Gene3D" id="3.40.140.10">
    <property type="entry name" value="Cytidine Deaminase, domain 2"/>
    <property type="match status" value="1"/>
</dbReference>
<proteinExistence type="predicted"/>
<dbReference type="Pfam" id="PF00383">
    <property type="entry name" value="dCMP_cyt_deam_1"/>
    <property type="match status" value="1"/>
</dbReference>
<reference evidence="2 3" key="1">
    <citation type="submission" date="2019-03" db="EMBL/GenBank/DDBJ databases">
        <title>Genomics of glacier-inhabiting Cryobacterium strains.</title>
        <authorList>
            <person name="Liu Q."/>
            <person name="Xin Y.-H."/>
        </authorList>
    </citation>
    <scope>NUCLEOTIDE SEQUENCE [LARGE SCALE GENOMIC DNA]</scope>
    <source>
        <strain evidence="2 3">Hh15</strain>
    </source>
</reference>
<dbReference type="RefSeq" id="WP_134450449.1">
    <property type="nucleotide sequence ID" value="NZ_SOFF01000047.1"/>
</dbReference>
<comment type="caution">
    <text evidence="2">The sequence shown here is derived from an EMBL/GenBank/DDBJ whole genome shotgun (WGS) entry which is preliminary data.</text>
</comment>
<dbReference type="InterPro" id="IPR002125">
    <property type="entry name" value="CMP_dCMP_dom"/>
</dbReference>
<dbReference type="PANTHER" id="PTHR11079">
    <property type="entry name" value="CYTOSINE DEAMINASE FAMILY MEMBER"/>
    <property type="match status" value="1"/>
</dbReference>
<keyword evidence="3" id="KW-1185">Reference proteome</keyword>
<dbReference type="Proteomes" id="UP000297654">
    <property type="component" value="Unassembled WGS sequence"/>
</dbReference>
<protein>
    <submittedName>
        <fullName evidence="2">Nucleoside deaminase</fullName>
    </submittedName>
</protein>
<accession>A0A5F0D033</accession>
<dbReference type="CDD" id="cd01285">
    <property type="entry name" value="nucleoside_deaminase"/>
    <property type="match status" value="1"/>
</dbReference>
<dbReference type="SUPFAM" id="SSF53927">
    <property type="entry name" value="Cytidine deaminase-like"/>
    <property type="match status" value="1"/>
</dbReference>
<evidence type="ECO:0000313" key="2">
    <source>
        <dbReference type="EMBL" id="TFB84236.1"/>
    </source>
</evidence>
<dbReference type="AlphaFoldDB" id="A0A5F0D033"/>
<sequence length="154" mass="16637">MNETGPLDPAGPQGERYILLAIELAERSRVAGDPPFGSILVDMAGVVVRSERNTVTSAQDITAHPELKLARWAAHSFKPEVCRTLAMYTSCQPCPMCTNVIARAGIGQVVYALSTQQLQELKPHGHIDPDSAIVEYNGPTQYTAAIVPLIGYYG</sequence>
<dbReference type="InterPro" id="IPR016193">
    <property type="entry name" value="Cytidine_deaminase-like"/>
</dbReference>
<dbReference type="PANTHER" id="PTHR11079:SF179">
    <property type="entry name" value="TRNA(ADENINE(34)) DEAMINASE, CHLOROPLASTIC"/>
    <property type="match status" value="1"/>
</dbReference>
<dbReference type="EMBL" id="SOFF01000047">
    <property type="protein sequence ID" value="TFB84236.1"/>
    <property type="molecule type" value="Genomic_DNA"/>
</dbReference>
<gene>
    <name evidence="2" type="ORF">E3O10_16360</name>
</gene>
<dbReference type="GO" id="GO:0003824">
    <property type="term" value="F:catalytic activity"/>
    <property type="evidence" value="ECO:0007669"/>
    <property type="project" value="InterPro"/>
</dbReference>
<organism evidence="2 3">
    <name type="scientific">Cryobacterium luteum</name>
    <dbReference type="NCBI Taxonomy" id="1424661"/>
    <lineage>
        <taxon>Bacteria</taxon>
        <taxon>Bacillati</taxon>
        <taxon>Actinomycetota</taxon>
        <taxon>Actinomycetes</taxon>
        <taxon>Micrococcales</taxon>
        <taxon>Microbacteriaceae</taxon>
        <taxon>Cryobacterium</taxon>
    </lineage>
</organism>
<dbReference type="OrthoDB" id="9802676at2"/>
<dbReference type="PROSITE" id="PS51747">
    <property type="entry name" value="CYT_DCMP_DEAMINASES_2"/>
    <property type="match status" value="1"/>
</dbReference>
<name>A0A5F0D033_9MICO</name>
<evidence type="ECO:0000259" key="1">
    <source>
        <dbReference type="PROSITE" id="PS51747"/>
    </source>
</evidence>
<evidence type="ECO:0000313" key="3">
    <source>
        <dbReference type="Proteomes" id="UP000297654"/>
    </source>
</evidence>